<keyword evidence="5" id="KW-1185">Reference proteome</keyword>
<dbReference type="AlphaFoldDB" id="A0A2C8ZVY2"/>
<organism evidence="4 5">
    <name type="scientific">Salinibacterium xinjiangense</name>
    <dbReference type="NCBI Taxonomy" id="386302"/>
    <lineage>
        <taxon>Bacteria</taxon>
        <taxon>Bacillati</taxon>
        <taxon>Actinomycetota</taxon>
        <taxon>Actinomycetes</taxon>
        <taxon>Micrococcales</taxon>
        <taxon>Microbacteriaceae</taxon>
        <taxon>Salinibacterium</taxon>
    </lineage>
</organism>
<reference evidence="4 5" key="1">
    <citation type="submission" date="2017-09" db="EMBL/GenBank/DDBJ databases">
        <authorList>
            <person name="Ehlers B."/>
            <person name="Leendertz F.H."/>
        </authorList>
    </citation>
    <scope>NUCLEOTIDE SEQUENCE [LARGE SCALE GENOMIC DNA]</scope>
    <source>
        <strain evidence="4 5">CGMCC 1.05381</strain>
    </source>
</reference>
<dbReference type="CDD" id="cd05829">
    <property type="entry name" value="Sortase_F"/>
    <property type="match status" value="1"/>
</dbReference>
<feature type="signal peptide" evidence="3">
    <location>
        <begin position="1"/>
        <end position="23"/>
    </location>
</feature>
<dbReference type="RefSeq" id="WP_097061210.1">
    <property type="nucleotide sequence ID" value="NZ_BMLC01000003.1"/>
</dbReference>
<dbReference type="InterPro" id="IPR023365">
    <property type="entry name" value="Sortase_dom-sf"/>
</dbReference>
<proteinExistence type="predicted"/>
<dbReference type="EMBL" id="OCST01000004">
    <property type="protein sequence ID" value="SOE70110.1"/>
    <property type="molecule type" value="Genomic_DNA"/>
</dbReference>
<evidence type="ECO:0000313" key="4">
    <source>
        <dbReference type="EMBL" id="SOE70110.1"/>
    </source>
</evidence>
<evidence type="ECO:0000313" key="5">
    <source>
        <dbReference type="Proteomes" id="UP000219440"/>
    </source>
</evidence>
<accession>A0A2C8ZVY2</accession>
<dbReference type="InterPro" id="IPR042001">
    <property type="entry name" value="Sortase_F"/>
</dbReference>
<dbReference type="InterPro" id="IPR005754">
    <property type="entry name" value="Sortase"/>
</dbReference>
<gene>
    <name evidence="4" type="ORF">SAMN06296378_2141</name>
</gene>
<dbReference type="PROSITE" id="PS51257">
    <property type="entry name" value="PROKAR_LIPOPROTEIN"/>
    <property type="match status" value="1"/>
</dbReference>
<feature type="chain" id="PRO_5039692506" evidence="3">
    <location>
        <begin position="24"/>
        <end position="211"/>
    </location>
</feature>
<dbReference type="Gene3D" id="2.40.260.10">
    <property type="entry name" value="Sortase"/>
    <property type="match status" value="1"/>
</dbReference>
<dbReference type="Proteomes" id="UP000219440">
    <property type="component" value="Unassembled WGS sequence"/>
</dbReference>
<dbReference type="SUPFAM" id="SSF63817">
    <property type="entry name" value="Sortase"/>
    <property type="match status" value="1"/>
</dbReference>
<evidence type="ECO:0000256" key="1">
    <source>
        <dbReference type="ARBA" id="ARBA00022801"/>
    </source>
</evidence>
<protein>
    <submittedName>
        <fullName evidence="4">LPXTG-site transpeptidase (Sortase) family protein</fullName>
    </submittedName>
</protein>
<dbReference type="GO" id="GO:0016787">
    <property type="term" value="F:hydrolase activity"/>
    <property type="evidence" value="ECO:0007669"/>
    <property type="project" value="UniProtKB-KW"/>
</dbReference>
<keyword evidence="1" id="KW-0378">Hydrolase</keyword>
<sequence>MKVRVIAATVMVLLLAGCSSAPARLAPSPAATPTATSAATPKPAPTAVIDVPVQSSELTAPVATVPPVRIRVPSVQIDIPVGPVGVGDDGLMEIPFDIRTAGWYQYGPAPESATGSTVITAHVDSFEQGLGPFAYLKELSAGAEVIVTAADGADYRYIVESVQNVEKKQLPLDQVFDRDGAPRLVLITCGGQFDENVLNYSDNIVVIANPA</sequence>
<evidence type="ECO:0000256" key="2">
    <source>
        <dbReference type="SAM" id="MobiDB-lite"/>
    </source>
</evidence>
<name>A0A2C8ZVY2_9MICO</name>
<evidence type="ECO:0000256" key="3">
    <source>
        <dbReference type="SAM" id="SignalP"/>
    </source>
</evidence>
<keyword evidence="3" id="KW-0732">Signal</keyword>
<feature type="region of interest" description="Disordered" evidence="2">
    <location>
        <begin position="25"/>
        <end position="44"/>
    </location>
</feature>
<dbReference type="OrthoDB" id="525039at2"/>
<dbReference type="Pfam" id="PF04203">
    <property type="entry name" value="Sortase"/>
    <property type="match status" value="1"/>
</dbReference>